<dbReference type="AlphaFoldDB" id="A0A9P7G7K6"/>
<evidence type="ECO:0000313" key="3">
    <source>
        <dbReference type="EMBL" id="KAG5642205.1"/>
    </source>
</evidence>
<comment type="caution">
    <text evidence="3">The sequence shown here is derived from an EMBL/GenBank/DDBJ whole genome shotgun (WGS) entry which is preliminary data.</text>
</comment>
<keyword evidence="2" id="KW-0812">Transmembrane</keyword>
<dbReference type="Proteomes" id="UP000775547">
    <property type="component" value="Unassembled WGS sequence"/>
</dbReference>
<proteinExistence type="predicted"/>
<evidence type="ECO:0000313" key="4">
    <source>
        <dbReference type="Proteomes" id="UP000775547"/>
    </source>
</evidence>
<reference evidence="3" key="2">
    <citation type="submission" date="2021-10" db="EMBL/GenBank/DDBJ databases">
        <title>Phylogenomics reveals ancestral predisposition of the termite-cultivated fungus Termitomyces towards a domesticated lifestyle.</title>
        <authorList>
            <person name="Auxier B."/>
            <person name="Grum-Grzhimaylo A."/>
            <person name="Cardenas M.E."/>
            <person name="Lodge J.D."/>
            <person name="Laessoe T."/>
            <person name="Pedersen O."/>
            <person name="Smith M.E."/>
            <person name="Kuyper T.W."/>
            <person name="Franco-Molano E.A."/>
            <person name="Baroni T.J."/>
            <person name="Aanen D.K."/>
        </authorList>
    </citation>
    <scope>NUCLEOTIDE SEQUENCE</scope>
    <source>
        <strain evidence="3">AP01</strain>
        <tissue evidence="3">Mycelium</tissue>
    </source>
</reference>
<feature type="transmembrane region" description="Helical" evidence="2">
    <location>
        <begin position="12"/>
        <end position="29"/>
    </location>
</feature>
<feature type="compositionally biased region" description="Polar residues" evidence="1">
    <location>
        <begin position="66"/>
        <end position="75"/>
    </location>
</feature>
<feature type="region of interest" description="Disordered" evidence="1">
    <location>
        <begin position="54"/>
        <end position="109"/>
    </location>
</feature>
<keyword evidence="2" id="KW-1133">Transmembrane helix</keyword>
<sequence length="205" mass="21902">MGVGGQAVLEYAVIAVAIAGVALVVCLVLQRYATLKRRNQPLYLFFARTRPARTTTTSPTSPSFQPPNASSNQPTARFPRTTGLTASPPYPSTRDTRAMDTDASGRRLNFTNNATHSEHDAYDAYLGDKDVLPAYESAGSPPEYDPYGSSARQMGVATRGPVRLAEESARMNETGGGECDVERGDAPRLRACMGMGGGGPLDRDL</sequence>
<name>A0A9P7G7K6_9AGAR</name>
<accession>A0A9P7G7K6</accession>
<organism evidence="3 4">
    <name type="scientific">Asterophora parasitica</name>
    <dbReference type="NCBI Taxonomy" id="117018"/>
    <lineage>
        <taxon>Eukaryota</taxon>
        <taxon>Fungi</taxon>
        <taxon>Dikarya</taxon>
        <taxon>Basidiomycota</taxon>
        <taxon>Agaricomycotina</taxon>
        <taxon>Agaricomycetes</taxon>
        <taxon>Agaricomycetidae</taxon>
        <taxon>Agaricales</taxon>
        <taxon>Tricholomatineae</taxon>
        <taxon>Lyophyllaceae</taxon>
        <taxon>Asterophora</taxon>
    </lineage>
</organism>
<reference evidence="3" key="1">
    <citation type="submission" date="2020-07" db="EMBL/GenBank/DDBJ databases">
        <authorList>
            <person name="Nieuwenhuis M."/>
            <person name="Van De Peppel L.J.J."/>
        </authorList>
    </citation>
    <scope>NUCLEOTIDE SEQUENCE</scope>
    <source>
        <strain evidence="3">AP01</strain>
        <tissue evidence="3">Mycelium</tissue>
    </source>
</reference>
<feature type="compositionally biased region" description="Low complexity" evidence="1">
    <location>
        <begin position="54"/>
        <end position="63"/>
    </location>
</feature>
<evidence type="ECO:0000256" key="1">
    <source>
        <dbReference type="SAM" id="MobiDB-lite"/>
    </source>
</evidence>
<feature type="compositionally biased region" description="Basic and acidic residues" evidence="1">
    <location>
        <begin position="94"/>
        <end position="105"/>
    </location>
</feature>
<keyword evidence="2" id="KW-0472">Membrane</keyword>
<keyword evidence="4" id="KW-1185">Reference proteome</keyword>
<dbReference type="OrthoDB" id="2974599at2759"/>
<protein>
    <submittedName>
        <fullName evidence="3">Uncharacterized protein</fullName>
    </submittedName>
</protein>
<evidence type="ECO:0000256" key="2">
    <source>
        <dbReference type="SAM" id="Phobius"/>
    </source>
</evidence>
<dbReference type="EMBL" id="JABCKV010000207">
    <property type="protein sequence ID" value="KAG5642205.1"/>
    <property type="molecule type" value="Genomic_DNA"/>
</dbReference>
<gene>
    <name evidence="3" type="ORF">DXG03_003421</name>
</gene>